<dbReference type="SMART" id="SM00355">
    <property type="entry name" value="ZnF_C2H2"/>
    <property type="match status" value="11"/>
</dbReference>
<keyword evidence="2" id="KW-0677">Repeat</keyword>
<feature type="domain" description="C1q" evidence="10">
    <location>
        <begin position="931"/>
        <end position="1067"/>
    </location>
</feature>
<dbReference type="InterPro" id="IPR050826">
    <property type="entry name" value="Krueppel_C2H2_ZnFinger"/>
</dbReference>
<dbReference type="InterPro" id="IPR008983">
    <property type="entry name" value="Tumour_necrosis_fac-like_dom"/>
</dbReference>
<feature type="region of interest" description="Disordered" evidence="8">
    <location>
        <begin position="148"/>
        <end position="177"/>
    </location>
</feature>
<evidence type="ECO:0000259" key="9">
    <source>
        <dbReference type="PROSITE" id="PS50157"/>
    </source>
</evidence>
<evidence type="ECO:0000256" key="8">
    <source>
        <dbReference type="SAM" id="MobiDB-lite"/>
    </source>
</evidence>
<feature type="compositionally biased region" description="Acidic residues" evidence="8">
    <location>
        <begin position="156"/>
        <end position="169"/>
    </location>
</feature>
<feature type="region of interest" description="Disordered" evidence="8">
    <location>
        <begin position="457"/>
        <end position="487"/>
    </location>
</feature>
<feature type="domain" description="C2H2-type" evidence="9">
    <location>
        <begin position="590"/>
        <end position="618"/>
    </location>
</feature>
<dbReference type="InterPro" id="IPR036236">
    <property type="entry name" value="Znf_C2H2_sf"/>
</dbReference>
<evidence type="ECO:0000259" key="10">
    <source>
        <dbReference type="PROSITE" id="PS50871"/>
    </source>
</evidence>
<feature type="domain" description="C2H2-type" evidence="9">
    <location>
        <begin position="561"/>
        <end position="589"/>
    </location>
</feature>
<gene>
    <name evidence="11" type="ORF">TcWFU_008632</name>
</gene>
<evidence type="ECO:0000313" key="12">
    <source>
        <dbReference type="Proteomes" id="UP001651158"/>
    </source>
</evidence>
<dbReference type="InterPro" id="IPR013087">
    <property type="entry name" value="Znf_C2H2_type"/>
</dbReference>
<dbReference type="SUPFAM" id="SSF49842">
    <property type="entry name" value="TNF-like"/>
    <property type="match status" value="1"/>
</dbReference>
<dbReference type="EMBL" id="JAKROA010000001">
    <property type="protein sequence ID" value="KAL5112772.1"/>
    <property type="molecule type" value="Genomic_DNA"/>
</dbReference>
<dbReference type="SMART" id="SM00110">
    <property type="entry name" value="C1Q"/>
    <property type="match status" value="1"/>
</dbReference>
<keyword evidence="4" id="KW-0862">Zinc</keyword>
<dbReference type="Proteomes" id="UP001651158">
    <property type="component" value="Unassembled WGS sequence"/>
</dbReference>
<evidence type="ECO:0000256" key="6">
    <source>
        <dbReference type="PROSITE-ProRule" id="PRU00042"/>
    </source>
</evidence>
<evidence type="ECO:0000256" key="1">
    <source>
        <dbReference type="ARBA" id="ARBA00022723"/>
    </source>
</evidence>
<dbReference type="Gene3D" id="1.20.5.320">
    <property type="entry name" value="6-Phosphogluconate Dehydrogenase, domain 3"/>
    <property type="match status" value="1"/>
</dbReference>
<proteinExistence type="predicted"/>
<accession>A0ABR4QT48</accession>
<sequence>MSQENRKNSTTSKILWVDLSRDANMIDGFYREETRLQENSARLKAAQNALVEVSEMGKEEAEDVLKPESLDEFSPIKPLYRRRWGRRRRRLKIAKPVSSSSSSIEPRKRRPYRRRSRSELMLLAHPRPLYEKRQRKIPRGFDDYESFFDTPRPTDEDTDLNVTYDEDSSGDQRERGVRRSGDSVACFACGKSFLPTTLEAHVRQTHRRFPKDQCYICGKFFPTADNARIHIKTAHYGIYNYKCPECGKGYYYYLKLVRHLRSLHQCDCPPSREECRVDGTYTNDAIVDLDSRELRENECRCLVCLSIFPITEMNKHMNERHRAFPRTRCYICGQRFVTPQEASEHLESTHLKQSMFTCPECETGFDELQEWRDHMEKVHQSETLYKCEQCGKVFAWKKFFRQHIRREHVGDGSGSVFAMRNDFRAEKTTLQEECDRQKRLIAEAEAKAAEVVVAAAEPETKATETAADGTNETEEDSSLNNPESGRNNVMEYEYELAGGYENPEEGETDEGYELKGQKKAINIDFFAASSVDVCPLCKKVLHTKKSLKTHIEAIHHKMKRYSCSLCDRSFYARCDLRKHIDCVHNRLKTYSCNECGRSFFLHSQLASHLVNHHKAVLPFKCNECGRRYAIKQVLNDHIWRFHTDKPKRIRINGRLVTPNPSTMPRLIQALSSSKSQSHSQSLVATHQLSGSSVEPTEVAIVSGNGGVKEVYLIGNQLYFAENVAFPATDLDAGGNPAYETIQLDGVGGDDGTFTQTALTFQSADSDSLGADSLDRSYTLLTTGEGESLHTSNMVVHQPSNSVTEGANCKTAGVVLPRGAIKGIATGRSCHPFIDCSPGTAIRIVLLVLSIVETNDVVFQVDKSSSPACYFQLECTGKTAQGVEKVRVPIRSAQGPPGPKGDRGPRGLQGLVGPPGPPGPPAKAPSIVPHTLRQPQIAFYIGLSESIDQVPTGENCPLIFDTVILNVGGFYNASNGVFTTKISGVYSFLLVVSARSYEKASAWLMLNGQKVLSAWCESKPWASTTNQAILQLKRGDKLWLQCSKEAYHLHGYLYSSLSGHMLFPTSEEVK</sequence>
<evidence type="ECO:0000256" key="4">
    <source>
        <dbReference type="ARBA" id="ARBA00022833"/>
    </source>
</evidence>
<evidence type="ECO:0000256" key="2">
    <source>
        <dbReference type="ARBA" id="ARBA00022737"/>
    </source>
</evidence>
<keyword evidence="1" id="KW-0479">Metal-binding</keyword>
<feature type="domain" description="C2H2-type" evidence="9">
    <location>
        <begin position="241"/>
        <end position="269"/>
    </location>
</feature>
<organism evidence="11 12">
    <name type="scientific">Taenia crassiceps</name>
    <dbReference type="NCBI Taxonomy" id="6207"/>
    <lineage>
        <taxon>Eukaryota</taxon>
        <taxon>Metazoa</taxon>
        <taxon>Spiralia</taxon>
        <taxon>Lophotrochozoa</taxon>
        <taxon>Platyhelminthes</taxon>
        <taxon>Cestoda</taxon>
        <taxon>Eucestoda</taxon>
        <taxon>Cyclophyllidea</taxon>
        <taxon>Taeniidae</taxon>
        <taxon>Taenia</taxon>
    </lineage>
</organism>
<evidence type="ECO:0000256" key="3">
    <source>
        <dbReference type="ARBA" id="ARBA00022771"/>
    </source>
</evidence>
<dbReference type="Pfam" id="PF00386">
    <property type="entry name" value="C1q"/>
    <property type="match status" value="1"/>
</dbReference>
<feature type="compositionally biased region" description="Pro residues" evidence="8">
    <location>
        <begin position="913"/>
        <end position="922"/>
    </location>
</feature>
<protein>
    <submittedName>
        <fullName evidence="11">Uncharacterized protein</fullName>
    </submittedName>
</protein>
<keyword evidence="3 6" id="KW-0863">Zinc-finger</keyword>
<feature type="compositionally biased region" description="Polar residues" evidence="8">
    <location>
        <begin position="478"/>
        <end position="487"/>
    </location>
</feature>
<evidence type="ECO:0000256" key="5">
    <source>
        <dbReference type="ARBA" id="ARBA00023242"/>
    </source>
</evidence>
<feature type="domain" description="C2H2-type" evidence="9">
    <location>
        <begin position="619"/>
        <end position="647"/>
    </location>
</feature>
<dbReference type="SUPFAM" id="SSF57667">
    <property type="entry name" value="beta-beta-alpha zinc fingers"/>
    <property type="match status" value="4"/>
</dbReference>
<comment type="caution">
    <text evidence="11">The sequence shown here is derived from an EMBL/GenBank/DDBJ whole genome shotgun (WGS) entry which is preliminary data.</text>
</comment>
<name>A0ABR4QT48_9CEST</name>
<feature type="coiled-coil region" evidence="7">
    <location>
        <begin position="420"/>
        <end position="447"/>
    </location>
</feature>
<dbReference type="PRINTS" id="PR00007">
    <property type="entry name" value="COMPLEMNTC1Q"/>
</dbReference>
<reference evidence="11 12" key="1">
    <citation type="journal article" date="2022" name="Front. Cell. Infect. Microbiol.">
        <title>The Genomes of Two Strains of Taenia crassiceps the Animal Model for the Study of Human Cysticercosis.</title>
        <authorList>
            <person name="Bobes R.J."/>
            <person name="Estrada K."/>
            <person name="Rios-Valencia D.G."/>
            <person name="Calderon-Gallegos A."/>
            <person name="de la Torre P."/>
            <person name="Carrero J.C."/>
            <person name="Sanchez-Flores A."/>
            <person name="Laclette J.P."/>
        </authorList>
    </citation>
    <scope>NUCLEOTIDE SEQUENCE [LARGE SCALE GENOMIC DNA]</scope>
    <source>
        <strain evidence="11">WFUcys</strain>
    </source>
</reference>
<feature type="compositionally biased region" description="Low complexity" evidence="8">
    <location>
        <begin position="457"/>
        <end position="467"/>
    </location>
</feature>
<dbReference type="PROSITE" id="PS00028">
    <property type="entry name" value="ZINC_FINGER_C2H2_1"/>
    <property type="match status" value="8"/>
</dbReference>
<dbReference type="Gene3D" id="3.30.160.60">
    <property type="entry name" value="Classic Zinc Finger"/>
    <property type="match status" value="5"/>
</dbReference>
<feature type="domain" description="C2H2-type" evidence="9">
    <location>
        <begin position="356"/>
        <end position="384"/>
    </location>
</feature>
<dbReference type="Gene3D" id="2.60.120.40">
    <property type="match status" value="1"/>
</dbReference>
<dbReference type="PROSITE" id="PS50871">
    <property type="entry name" value="C1Q"/>
    <property type="match status" value="1"/>
</dbReference>
<feature type="domain" description="C2H2-type" evidence="9">
    <location>
        <begin position="212"/>
        <end position="240"/>
    </location>
</feature>
<feature type="domain" description="C2H2-type" evidence="9">
    <location>
        <begin position="385"/>
        <end position="413"/>
    </location>
</feature>
<evidence type="ECO:0000256" key="7">
    <source>
        <dbReference type="SAM" id="Coils"/>
    </source>
</evidence>
<evidence type="ECO:0000313" key="11">
    <source>
        <dbReference type="EMBL" id="KAL5112772.1"/>
    </source>
</evidence>
<dbReference type="PANTHER" id="PTHR24377">
    <property type="entry name" value="IP01015P-RELATED"/>
    <property type="match status" value="1"/>
</dbReference>
<dbReference type="Pfam" id="PF00096">
    <property type="entry name" value="zf-C2H2"/>
    <property type="match status" value="3"/>
</dbReference>
<feature type="region of interest" description="Disordered" evidence="8">
    <location>
        <begin position="93"/>
        <end position="117"/>
    </location>
</feature>
<feature type="region of interest" description="Disordered" evidence="8">
    <location>
        <begin position="888"/>
        <end position="923"/>
    </location>
</feature>
<keyword evidence="5" id="KW-0539">Nucleus</keyword>
<dbReference type="InterPro" id="IPR001073">
    <property type="entry name" value="C1q_dom"/>
</dbReference>
<keyword evidence="7" id="KW-0175">Coiled coil</keyword>
<keyword evidence="12" id="KW-1185">Reference proteome</keyword>
<dbReference type="PROSITE" id="PS50157">
    <property type="entry name" value="ZINC_FINGER_C2H2_2"/>
    <property type="match status" value="7"/>
</dbReference>
<feature type="compositionally biased region" description="Basic residues" evidence="8">
    <location>
        <begin position="107"/>
        <end position="116"/>
    </location>
</feature>